<dbReference type="EMBL" id="JBHTCH010000021">
    <property type="protein sequence ID" value="MFC7362159.1"/>
    <property type="molecule type" value="Genomic_DNA"/>
</dbReference>
<keyword evidence="2" id="KW-0012">Acyltransferase</keyword>
<evidence type="ECO:0000259" key="1">
    <source>
        <dbReference type="PROSITE" id="PS51186"/>
    </source>
</evidence>
<keyword evidence="3" id="KW-1185">Reference proteome</keyword>
<dbReference type="InterPro" id="IPR000182">
    <property type="entry name" value="GNAT_dom"/>
</dbReference>
<proteinExistence type="predicted"/>
<dbReference type="InterPro" id="IPR016181">
    <property type="entry name" value="Acyl_CoA_acyltransferase"/>
</dbReference>
<dbReference type="PANTHER" id="PTHR43441">
    <property type="entry name" value="RIBOSOMAL-PROTEIN-SERINE ACETYLTRANSFERASE"/>
    <property type="match status" value="1"/>
</dbReference>
<dbReference type="GO" id="GO:0016746">
    <property type="term" value="F:acyltransferase activity"/>
    <property type="evidence" value="ECO:0007669"/>
    <property type="project" value="UniProtKB-KW"/>
</dbReference>
<dbReference type="PANTHER" id="PTHR43441:SF10">
    <property type="entry name" value="ACETYLTRANSFERASE"/>
    <property type="match status" value="1"/>
</dbReference>
<dbReference type="Proteomes" id="UP001596524">
    <property type="component" value="Unassembled WGS sequence"/>
</dbReference>
<accession>A0ABW2N4E0</accession>
<evidence type="ECO:0000313" key="3">
    <source>
        <dbReference type="Proteomes" id="UP001596524"/>
    </source>
</evidence>
<evidence type="ECO:0000313" key="2">
    <source>
        <dbReference type="EMBL" id="MFC7362159.1"/>
    </source>
</evidence>
<dbReference type="PROSITE" id="PS51186">
    <property type="entry name" value="GNAT"/>
    <property type="match status" value="1"/>
</dbReference>
<protein>
    <submittedName>
        <fullName evidence="2">GNAT family N-acetyltransferase</fullName>
        <ecNumber evidence="2">2.3.-.-</ecNumber>
    </submittedName>
</protein>
<organism evidence="2 3">
    <name type="scientific">Nocardioides astragali</name>
    <dbReference type="NCBI Taxonomy" id="1776736"/>
    <lineage>
        <taxon>Bacteria</taxon>
        <taxon>Bacillati</taxon>
        <taxon>Actinomycetota</taxon>
        <taxon>Actinomycetes</taxon>
        <taxon>Propionibacteriales</taxon>
        <taxon>Nocardioidaceae</taxon>
        <taxon>Nocardioides</taxon>
    </lineage>
</organism>
<reference evidence="3" key="1">
    <citation type="journal article" date="2019" name="Int. J. Syst. Evol. Microbiol.">
        <title>The Global Catalogue of Microorganisms (GCM) 10K type strain sequencing project: providing services to taxonomists for standard genome sequencing and annotation.</title>
        <authorList>
            <consortium name="The Broad Institute Genomics Platform"/>
            <consortium name="The Broad Institute Genome Sequencing Center for Infectious Disease"/>
            <person name="Wu L."/>
            <person name="Ma J."/>
        </authorList>
    </citation>
    <scope>NUCLEOTIDE SEQUENCE [LARGE SCALE GENOMIC DNA]</scope>
    <source>
        <strain evidence="3">FCH27</strain>
    </source>
</reference>
<keyword evidence="2" id="KW-0808">Transferase</keyword>
<dbReference type="SUPFAM" id="SSF55729">
    <property type="entry name" value="Acyl-CoA N-acyltransferases (Nat)"/>
    <property type="match status" value="1"/>
</dbReference>
<feature type="domain" description="N-acetyltransferase" evidence="1">
    <location>
        <begin position="1"/>
        <end position="136"/>
    </location>
</feature>
<dbReference type="Gene3D" id="3.40.630.30">
    <property type="match status" value="1"/>
</dbReference>
<sequence length="140" mass="15261">MRLRTQRKTHAPTSWLRSRGGCAASTVDFALTDPADDQAVLGGLSLYDIHDGRGAVGYWRAAHARGRGVATGAVRLAAAHAFDQLGLARLELTCGPDNHASQWLAERCSFTEEGVLRSHISFKEGRRDTVMFSLLPDEAR</sequence>
<dbReference type="RefSeq" id="WP_255892111.1">
    <property type="nucleotide sequence ID" value="NZ_JAFMZM010000005.1"/>
</dbReference>
<comment type="caution">
    <text evidence="2">The sequence shown here is derived from an EMBL/GenBank/DDBJ whole genome shotgun (WGS) entry which is preliminary data.</text>
</comment>
<name>A0ABW2N4E0_9ACTN</name>
<dbReference type="InterPro" id="IPR051908">
    <property type="entry name" value="Ribosomal_N-acetyltransferase"/>
</dbReference>
<dbReference type="Pfam" id="PF13302">
    <property type="entry name" value="Acetyltransf_3"/>
    <property type="match status" value="1"/>
</dbReference>
<dbReference type="EC" id="2.3.-.-" evidence="2"/>
<gene>
    <name evidence="2" type="ORF">ACFQO6_17930</name>
</gene>